<proteinExistence type="predicted"/>
<protein>
    <submittedName>
        <fullName evidence="1">Uncharacterized protein</fullName>
    </submittedName>
</protein>
<comment type="caution">
    <text evidence="1">The sequence shown here is derived from an EMBL/GenBank/DDBJ whole genome shotgun (WGS) entry which is preliminary data.</text>
</comment>
<dbReference type="EMBL" id="CM042888">
    <property type="protein sequence ID" value="KAI4326151.1"/>
    <property type="molecule type" value="Genomic_DNA"/>
</dbReference>
<name>A0ACB9MPV6_9MYRT</name>
<dbReference type="Proteomes" id="UP001057402">
    <property type="component" value="Chromosome 9"/>
</dbReference>
<keyword evidence="2" id="KW-1185">Reference proteome</keyword>
<gene>
    <name evidence="1" type="ORF">MLD38_031491</name>
</gene>
<accession>A0ACB9MPV6</accession>
<organism evidence="1 2">
    <name type="scientific">Melastoma candidum</name>
    <dbReference type="NCBI Taxonomy" id="119954"/>
    <lineage>
        <taxon>Eukaryota</taxon>
        <taxon>Viridiplantae</taxon>
        <taxon>Streptophyta</taxon>
        <taxon>Embryophyta</taxon>
        <taxon>Tracheophyta</taxon>
        <taxon>Spermatophyta</taxon>
        <taxon>Magnoliopsida</taxon>
        <taxon>eudicotyledons</taxon>
        <taxon>Gunneridae</taxon>
        <taxon>Pentapetalae</taxon>
        <taxon>rosids</taxon>
        <taxon>malvids</taxon>
        <taxon>Myrtales</taxon>
        <taxon>Melastomataceae</taxon>
        <taxon>Melastomatoideae</taxon>
        <taxon>Melastomateae</taxon>
        <taxon>Melastoma</taxon>
    </lineage>
</organism>
<evidence type="ECO:0000313" key="2">
    <source>
        <dbReference type="Proteomes" id="UP001057402"/>
    </source>
</evidence>
<evidence type="ECO:0000313" key="1">
    <source>
        <dbReference type="EMBL" id="KAI4326151.1"/>
    </source>
</evidence>
<reference evidence="2" key="1">
    <citation type="journal article" date="2023" name="Front. Plant Sci.">
        <title>Chromosomal-level genome assembly of Melastoma candidum provides insights into trichome evolution.</title>
        <authorList>
            <person name="Zhong Y."/>
            <person name="Wu W."/>
            <person name="Sun C."/>
            <person name="Zou P."/>
            <person name="Liu Y."/>
            <person name="Dai S."/>
            <person name="Zhou R."/>
        </authorList>
    </citation>
    <scope>NUCLEOTIDE SEQUENCE [LARGE SCALE GENOMIC DNA]</scope>
</reference>
<sequence>MGLSENEKFAVDVSLIESLPDDVFAIISRRLSPRDMCNLGACCRSLNAIATSEKVWLAQCDAVGFIPPKDLVEWRKGVSSYKALCRFIICVRPMIGVWVHQNPELGNVVYVMPGFVSVVGCRIIPQELGPLGIEDGPILWAPVFEIIGGTDGSAVFLLHGTEKGVDYVYPGRVKPVDRNCNVLLLEVEPRLQKDGGKLLHSTSFVQPPDWEVRRRFVRSSSGLSVSQTVIREDNARVPFGRLGFSDRRKLLESVTQQVRWKVPFSAWGPLFPGLRDDGSFQMGVSQLLERRSIILKTIHAGSPAFGSDKSLANASFSELVGENLTQSSNAQNSAREDDGVKERSLSMFFRKGIKRILGKSHSDIHVSLRSNGSSSKDKHAQLHEFLSFGDTIGLTIHASTVKLQSYRSWPTMHDSRFALYKLPLRRPKANQNFAGFWGGTFGWPPGKPTEDKPGKALFLLMLSYEESQDQHSLIATKILEGTNYVLHPNGSAMFIVNTDQQSMEPFPYSGDANSIPVIVERTFEGEGIAHGYGFRYPGSKPGLLFVFGNGMLAFVWKESRAVLTLQKLDLEDLLKKGERVPALPAICNFTYLTKSYSNVFTGFSNYPNSLPSPRQRRA</sequence>